<name>A0A3E0I5L9_9PSEU</name>
<keyword evidence="7" id="KW-1185">Reference proteome</keyword>
<dbReference type="InterPro" id="IPR050172">
    <property type="entry name" value="SsuD_RutA_monooxygenase"/>
</dbReference>
<keyword evidence="2" id="KW-0288">FMN</keyword>
<evidence type="ECO:0000313" key="7">
    <source>
        <dbReference type="Proteomes" id="UP000256269"/>
    </source>
</evidence>
<keyword evidence="4 6" id="KW-0503">Monooxygenase</keyword>
<dbReference type="Pfam" id="PF00296">
    <property type="entry name" value="Bac_luciferase"/>
    <property type="match status" value="1"/>
</dbReference>
<evidence type="ECO:0000256" key="4">
    <source>
        <dbReference type="ARBA" id="ARBA00023033"/>
    </source>
</evidence>
<dbReference type="SUPFAM" id="SSF51679">
    <property type="entry name" value="Bacterial luciferase-like"/>
    <property type="match status" value="1"/>
</dbReference>
<organism evidence="6 7">
    <name type="scientific">Kutzneria buriramensis</name>
    <dbReference type="NCBI Taxonomy" id="1045776"/>
    <lineage>
        <taxon>Bacteria</taxon>
        <taxon>Bacillati</taxon>
        <taxon>Actinomycetota</taxon>
        <taxon>Actinomycetes</taxon>
        <taxon>Pseudonocardiales</taxon>
        <taxon>Pseudonocardiaceae</taxon>
        <taxon>Kutzneria</taxon>
    </lineage>
</organism>
<dbReference type="PANTHER" id="PTHR42847:SF4">
    <property type="entry name" value="ALKANESULFONATE MONOOXYGENASE-RELATED"/>
    <property type="match status" value="1"/>
</dbReference>
<keyword evidence="3" id="KW-0560">Oxidoreductase</keyword>
<evidence type="ECO:0000259" key="5">
    <source>
        <dbReference type="Pfam" id="PF00296"/>
    </source>
</evidence>
<evidence type="ECO:0000313" key="6">
    <source>
        <dbReference type="EMBL" id="REH54033.1"/>
    </source>
</evidence>
<dbReference type="EMBL" id="QUNO01000002">
    <property type="protein sequence ID" value="REH54033.1"/>
    <property type="molecule type" value="Genomic_DNA"/>
</dbReference>
<accession>A0A3E0I5L9</accession>
<proteinExistence type="predicted"/>
<protein>
    <submittedName>
        <fullName evidence="6">Luciferase-like monooxygenase</fullName>
    </submittedName>
</protein>
<keyword evidence="1" id="KW-0285">Flavoprotein</keyword>
<comment type="caution">
    <text evidence="6">The sequence shown here is derived from an EMBL/GenBank/DDBJ whole genome shotgun (WGS) entry which is preliminary data.</text>
</comment>
<dbReference type="AlphaFoldDB" id="A0A3E0I5L9"/>
<sequence>MSTRDRAPGDVVAAARHAEDLGFESVWVVDQLIAGTGVPVLDSLTSLAAAAGATSRVLLGVGVLVLPLRSVVWVAKQVASLQHISGDRLLLGVGVGGDRHDRSWAAAGVSPRDRGRLVDEALGVLPSLIAGSPVDLGSGTVQLSPAATVPPIIVGGMSDAAVRRAAAFDGWFPIGGPSDIPALRQRVAKPLTTNAVVAVEGDPALPSRASIIRSLVDPDGMFGFPASFAEEALVHGGPAEVGERLAAFEADRVVITIAAGDWFRQAELLAEAAKLTEAARAR</sequence>
<dbReference type="PANTHER" id="PTHR42847">
    <property type="entry name" value="ALKANESULFONATE MONOOXYGENASE"/>
    <property type="match status" value="1"/>
</dbReference>
<dbReference type="GO" id="GO:0046306">
    <property type="term" value="P:alkanesulfonate catabolic process"/>
    <property type="evidence" value="ECO:0007669"/>
    <property type="project" value="TreeGrafter"/>
</dbReference>
<evidence type="ECO:0000256" key="2">
    <source>
        <dbReference type="ARBA" id="ARBA00022643"/>
    </source>
</evidence>
<feature type="domain" description="Luciferase-like" evidence="5">
    <location>
        <begin position="7"/>
        <end position="180"/>
    </location>
</feature>
<dbReference type="GO" id="GO:0008726">
    <property type="term" value="F:alkanesulfonate monooxygenase activity"/>
    <property type="evidence" value="ECO:0007669"/>
    <property type="project" value="TreeGrafter"/>
</dbReference>
<evidence type="ECO:0000256" key="1">
    <source>
        <dbReference type="ARBA" id="ARBA00022630"/>
    </source>
</evidence>
<dbReference type="Gene3D" id="3.20.20.30">
    <property type="entry name" value="Luciferase-like domain"/>
    <property type="match status" value="1"/>
</dbReference>
<gene>
    <name evidence="6" type="ORF">BCF44_102265</name>
</gene>
<reference evidence="6 7" key="1">
    <citation type="submission" date="2018-08" db="EMBL/GenBank/DDBJ databases">
        <title>Genomic Encyclopedia of Archaeal and Bacterial Type Strains, Phase II (KMG-II): from individual species to whole genera.</title>
        <authorList>
            <person name="Goeker M."/>
        </authorList>
    </citation>
    <scope>NUCLEOTIDE SEQUENCE [LARGE SCALE GENOMIC DNA]</scope>
    <source>
        <strain evidence="6 7">DSM 45791</strain>
    </source>
</reference>
<dbReference type="InterPro" id="IPR011251">
    <property type="entry name" value="Luciferase-like_dom"/>
</dbReference>
<evidence type="ECO:0000256" key="3">
    <source>
        <dbReference type="ARBA" id="ARBA00023002"/>
    </source>
</evidence>
<dbReference type="Proteomes" id="UP000256269">
    <property type="component" value="Unassembled WGS sequence"/>
</dbReference>
<dbReference type="InterPro" id="IPR036661">
    <property type="entry name" value="Luciferase-like_sf"/>
</dbReference>